<evidence type="ECO:0000313" key="11">
    <source>
        <dbReference type="EMBL" id="PWA22688.1"/>
    </source>
</evidence>
<protein>
    <recommendedName>
        <fullName evidence="3">T-complex protein 1 subunit theta</fullName>
    </recommendedName>
    <alternativeName>
        <fullName evidence="8">CCT-theta</fullName>
    </alternativeName>
</protein>
<dbReference type="Proteomes" id="UP000250572">
    <property type="component" value="Unassembled WGS sequence"/>
</dbReference>
<evidence type="ECO:0000256" key="8">
    <source>
        <dbReference type="ARBA" id="ARBA00029602"/>
    </source>
</evidence>
<dbReference type="GO" id="GO:0016887">
    <property type="term" value="F:ATP hydrolysis activity"/>
    <property type="evidence" value="ECO:0007669"/>
    <property type="project" value="InterPro"/>
</dbReference>
<evidence type="ECO:0000256" key="6">
    <source>
        <dbReference type="ARBA" id="ARBA00022840"/>
    </source>
</evidence>
<dbReference type="AlphaFoldDB" id="A0A315VGV0"/>
<dbReference type="InterPro" id="IPR027409">
    <property type="entry name" value="GroEL-like_apical_dom_sf"/>
</dbReference>
<gene>
    <name evidence="11" type="ORF">CCH79_00001862</name>
</gene>
<keyword evidence="4" id="KW-0963">Cytoplasm</keyword>
<dbReference type="Gene3D" id="3.50.7.10">
    <property type="entry name" value="GroEL"/>
    <property type="match status" value="1"/>
</dbReference>
<feature type="compositionally biased region" description="Polar residues" evidence="10">
    <location>
        <begin position="59"/>
        <end position="70"/>
    </location>
</feature>
<dbReference type="NCBIfam" id="TIGR02346">
    <property type="entry name" value="chap_CCT_theta"/>
    <property type="match status" value="1"/>
</dbReference>
<feature type="region of interest" description="Disordered" evidence="10">
    <location>
        <begin position="227"/>
        <end position="252"/>
    </location>
</feature>
<dbReference type="InterPro" id="IPR012721">
    <property type="entry name" value="Chap_CCT_theta"/>
</dbReference>
<feature type="compositionally biased region" description="Basic residues" evidence="10">
    <location>
        <begin position="131"/>
        <end position="143"/>
    </location>
</feature>
<dbReference type="Gene3D" id="1.10.560.10">
    <property type="entry name" value="GroEL-like equatorial domain"/>
    <property type="match status" value="1"/>
</dbReference>
<dbReference type="GO" id="GO:0005524">
    <property type="term" value="F:ATP binding"/>
    <property type="evidence" value="ECO:0007669"/>
    <property type="project" value="UniProtKB-KW"/>
</dbReference>
<dbReference type="Pfam" id="PF00118">
    <property type="entry name" value="Cpn60_TCP1"/>
    <property type="match status" value="1"/>
</dbReference>
<proteinExistence type="inferred from homology"/>
<dbReference type="Pfam" id="PF07326">
    <property type="entry name" value="RCS1"/>
    <property type="match status" value="1"/>
</dbReference>
<dbReference type="PROSITE" id="PS00995">
    <property type="entry name" value="TCP1_3"/>
    <property type="match status" value="1"/>
</dbReference>
<dbReference type="InterPro" id="IPR002423">
    <property type="entry name" value="Cpn60/GroEL/TCP-1"/>
</dbReference>
<dbReference type="SUPFAM" id="SSF52029">
    <property type="entry name" value="GroEL apical domain-like"/>
    <property type="match status" value="1"/>
</dbReference>
<keyword evidence="6 9" id="KW-0067">ATP-binding</keyword>
<evidence type="ECO:0000256" key="1">
    <source>
        <dbReference type="ARBA" id="ARBA00004496"/>
    </source>
</evidence>
<dbReference type="InterPro" id="IPR002194">
    <property type="entry name" value="Chaperonin_TCP-1_CS"/>
</dbReference>
<keyword evidence="12" id="KW-1185">Reference proteome</keyword>
<evidence type="ECO:0000256" key="2">
    <source>
        <dbReference type="ARBA" id="ARBA00008020"/>
    </source>
</evidence>
<name>A0A315VGV0_GAMAF</name>
<sequence length="856" mass="93674">MDGFGRAVVGVWRAHTVLDESDGAESSPEVPDHFRKMPSSSSLGSLRMSLRKRLPLRSVQANSLPETTTTEIRKQPKPSTARKLSRSARNSISEMCQRFQRTREFSREECLVATPGRDPEIAGASSCTPRRTPRRAATPRRTPRSAAKPGRTPGSRERKTPEASVRGVKTGRGRRQLVRMAALRSPFSSANTENQRIKFDKDLESVSSGIRRLKYLSKAFDDIIRREDRPGSSNCPGGAMMRKLDPSGKLSRSNLTRRASNLSNTLGGWANTAVSSVGLLLLCLSGFVPKAEHTPRIASPGYRGYITSKNGSPHPQAPWLFPDVKGWRKGMNKMVINHLEKLFVTNDAATILRELEVQHPAAKMIVMASHMQEQEVGDGTNFVLVFAGALLELAEELLRMGLSVSEVIDGYEKACKKTLEILPDCICSSAKNLHDITEVTALIRTAVMSKQYGNEDFLANLIAQACVSIYPESGSFNVDSVRVCKILGCGVTASTVLHGMVFKKEAEGDITSVKDAKIAVFSCPFDCMMTETKGTVLINNAQELMNFSKGEEDMMEAQVKAIKEAGANVVVTGGKVADMALHYANKYKLMVVRLNSKWDLRRLCKTVGAVALPKMMAPTPDEIGHCDNVYLTEVGDTQVVVFKHGKSLFVKSTNSDQIYPLGLLCVTYCFLRSLTEKEDGAISTVVIRGSTDNLMDDIERAVDDGVNTFKVLVRDKRVVPGAGATEIELAKQITSFGESCPGLEQYAIKKFAEAFEVFPRALAENSGVKGNELISKLYSAHHEGNKNIGFDIEGEGPAVKDMLEAGILDPYLVKHWGIRLATNAAITVLRVDQIIMAKPAGGPKPPQGNKDFDDDD</sequence>
<evidence type="ECO:0000313" key="12">
    <source>
        <dbReference type="Proteomes" id="UP000250572"/>
    </source>
</evidence>
<dbReference type="GO" id="GO:0005737">
    <property type="term" value="C:cytoplasm"/>
    <property type="evidence" value="ECO:0007669"/>
    <property type="project" value="UniProtKB-SubCell"/>
</dbReference>
<dbReference type="GO" id="GO:0051082">
    <property type="term" value="F:unfolded protein binding"/>
    <property type="evidence" value="ECO:0007669"/>
    <property type="project" value="InterPro"/>
</dbReference>
<dbReference type="PANTHER" id="PTHR11353">
    <property type="entry name" value="CHAPERONIN"/>
    <property type="match status" value="1"/>
</dbReference>
<dbReference type="InterPro" id="IPR017998">
    <property type="entry name" value="Chaperone_TCP-1"/>
</dbReference>
<dbReference type="GO" id="GO:0140662">
    <property type="term" value="F:ATP-dependent protein folding chaperone"/>
    <property type="evidence" value="ECO:0007669"/>
    <property type="project" value="InterPro"/>
</dbReference>
<dbReference type="CDD" id="cd03341">
    <property type="entry name" value="TCP1_theta"/>
    <property type="match status" value="1"/>
</dbReference>
<dbReference type="InterPro" id="IPR009932">
    <property type="entry name" value="RCS1"/>
</dbReference>
<dbReference type="InterPro" id="IPR027410">
    <property type="entry name" value="TCP-1-like_intermed_sf"/>
</dbReference>
<accession>A0A315VGV0</accession>
<reference evidence="11 12" key="1">
    <citation type="journal article" date="2018" name="G3 (Bethesda)">
        <title>A High-Quality Reference Genome for the Invasive Mosquitofish Gambusia affinis Using a Chicago Library.</title>
        <authorList>
            <person name="Hoffberg S.L."/>
            <person name="Troendle N.J."/>
            <person name="Glenn T.C."/>
            <person name="Mahmud O."/>
            <person name="Louha S."/>
            <person name="Chalopin D."/>
            <person name="Bennetzen J.L."/>
            <person name="Mauricio R."/>
        </authorList>
    </citation>
    <scope>NUCLEOTIDE SEQUENCE [LARGE SCALE GENOMIC DNA]</scope>
    <source>
        <strain evidence="11">NE01/NJP1002.9</strain>
        <tissue evidence="11">Muscle</tissue>
    </source>
</reference>
<dbReference type="Gene3D" id="3.30.260.10">
    <property type="entry name" value="TCP-1-like chaperonin intermediate domain"/>
    <property type="match status" value="1"/>
</dbReference>
<comment type="caution">
    <text evidence="11">The sequence shown here is derived from an EMBL/GenBank/DDBJ whole genome shotgun (WGS) entry which is preliminary data.</text>
</comment>
<dbReference type="SUPFAM" id="SSF54849">
    <property type="entry name" value="GroEL-intermediate domain like"/>
    <property type="match status" value="1"/>
</dbReference>
<feature type="compositionally biased region" description="Low complexity" evidence="10">
    <location>
        <begin position="37"/>
        <end position="48"/>
    </location>
</feature>
<evidence type="ECO:0000256" key="10">
    <source>
        <dbReference type="SAM" id="MobiDB-lite"/>
    </source>
</evidence>
<dbReference type="FunFam" id="3.50.7.10:FF:000008">
    <property type="entry name" value="T-complex protein 1 subunit theta"/>
    <property type="match status" value="1"/>
</dbReference>
<evidence type="ECO:0000256" key="5">
    <source>
        <dbReference type="ARBA" id="ARBA00022741"/>
    </source>
</evidence>
<evidence type="ECO:0000256" key="3">
    <source>
        <dbReference type="ARBA" id="ARBA00016981"/>
    </source>
</evidence>
<dbReference type="PRINTS" id="PR00304">
    <property type="entry name" value="TCOMPLEXTCP1"/>
</dbReference>
<keyword evidence="5 9" id="KW-0547">Nucleotide-binding</keyword>
<keyword evidence="7 9" id="KW-0143">Chaperone</keyword>
<dbReference type="PROSITE" id="PS00751">
    <property type="entry name" value="TCP1_2"/>
    <property type="match status" value="1"/>
</dbReference>
<evidence type="ECO:0000256" key="7">
    <source>
        <dbReference type="ARBA" id="ARBA00023186"/>
    </source>
</evidence>
<comment type="subcellular location">
    <subcellularLocation>
        <location evidence="1">Cytoplasm</location>
    </subcellularLocation>
</comment>
<evidence type="ECO:0000256" key="9">
    <source>
        <dbReference type="RuleBase" id="RU004187"/>
    </source>
</evidence>
<dbReference type="EMBL" id="NHOQ01001678">
    <property type="protein sequence ID" value="PWA22688.1"/>
    <property type="molecule type" value="Genomic_DNA"/>
</dbReference>
<dbReference type="SUPFAM" id="SSF48592">
    <property type="entry name" value="GroEL equatorial domain-like"/>
    <property type="match status" value="1"/>
</dbReference>
<feature type="region of interest" description="Disordered" evidence="10">
    <location>
        <begin position="20"/>
        <end position="90"/>
    </location>
</feature>
<organism evidence="11 12">
    <name type="scientific">Gambusia affinis</name>
    <name type="common">Western mosquitofish</name>
    <name type="synonym">Heterandria affinis</name>
    <dbReference type="NCBI Taxonomy" id="33528"/>
    <lineage>
        <taxon>Eukaryota</taxon>
        <taxon>Metazoa</taxon>
        <taxon>Chordata</taxon>
        <taxon>Craniata</taxon>
        <taxon>Vertebrata</taxon>
        <taxon>Euteleostomi</taxon>
        <taxon>Actinopterygii</taxon>
        <taxon>Neopterygii</taxon>
        <taxon>Teleostei</taxon>
        <taxon>Neoteleostei</taxon>
        <taxon>Acanthomorphata</taxon>
        <taxon>Ovalentaria</taxon>
        <taxon>Atherinomorphae</taxon>
        <taxon>Cyprinodontiformes</taxon>
        <taxon>Poeciliidae</taxon>
        <taxon>Poeciliinae</taxon>
        <taxon>Gambusia</taxon>
    </lineage>
</organism>
<dbReference type="InterPro" id="IPR027413">
    <property type="entry name" value="GROEL-like_equatorial_sf"/>
</dbReference>
<feature type="region of interest" description="Disordered" evidence="10">
    <location>
        <begin position="116"/>
        <end position="172"/>
    </location>
</feature>
<evidence type="ECO:0000256" key="4">
    <source>
        <dbReference type="ARBA" id="ARBA00022490"/>
    </source>
</evidence>
<comment type="similarity">
    <text evidence="2 9">Belongs to the TCP-1 chaperonin family.</text>
</comment>
<dbReference type="STRING" id="33528.ENSGAFP00000000715"/>